<dbReference type="Proteomes" id="UP000261828">
    <property type="component" value="Unassembled WGS sequence"/>
</dbReference>
<dbReference type="SUPFAM" id="SSF54197">
    <property type="entry name" value="HIT-like"/>
    <property type="match status" value="1"/>
</dbReference>
<evidence type="ECO:0000313" key="5">
    <source>
        <dbReference type="EMBL" id="RDY59536.1"/>
    </source>
</evidence>
<organism evidence="5 6">
    <name type="scientific">Flagellimonas nanhaiensis</name>
    <dbReference type="NCBI Taxonomy" id="2292706"/>
    <lineage>
        <taxon>Bacteria</taxon>
        <taxon>Pseudomonadati</taxon>
        <taxon>Bacteroidota</taxon>
        <taxon>Flavobacteriia</taxon>
        <taxon>Flavobacteriales</taxon>
        <taxon>Flavobacteriaceae</taxon>
        <taxon>Flagellimonas</taxon>
    </lineage>
</organism>
<evidence type="ECO:0000256" key="2">
    <source>
        <dbReference type="PIRSR" id="PIRSR601310-3"/>
    </source>
</evidence>
<accession>A0A371JPZ6</accession>
<dbReference type="PRINTS" id="PR00332">
    <property type="entry name" value="HISTRIAD"/>
</dbReference>
<dbReference type="EMBL" id="QTJX01000002">
    <property type="protein sequence ID" value="RDY59536.1"/>
    <property type="molecule type" value="Genomic_DNA"/>
</dbReference>
<feature type="domain" description="HIT" evidence="4">
    <location>
        <begin position="4"/>
        <end position="107"/>
    </location>
</feature>
<dbReference type="InterPro" id="IPR036265">
    <property type="entry name" value="HIT-like_sf"/>
</dbReference>
<name>A0A371JPZ6_9FLAO</name>
<evidence type="ECO:0000256" key="1">
    <source>
        <dbReference type="PIRSR" id="PIRSR601310-1"/>
    </source>
</evidence>
<dbReference type="PANTHER" id="PTHR46648:SF1">
    <property type="entry name" value="ADENOSINE 5'-MONOPHOSPHORAMIDASE HNT1"/>
    <property type="match status" value="1"/>
</dbReference>
<dbReference type="AlphaFoldDB" id="A0A371JPZ6"/>
<evidence type="ECO:0000313" key="6">
    <source>
        <dbReference type="Proteomes" id="UP000261828"/>
    </source>
</evidence>
<reference evidence="5 6" key="1">
    <citation type="submission" date="2018-08" db="EMBL/GenBank/DDBJ databases">
        <title>Muricauda nanhaiensis sp. nov., isolated from seawater of the South China Sea.</title>
        <authorList>
            <person name="Dang Y."/>
        </authorList>
    </citation>
    <scope>NUCLEOTIDE SEQUENCE [LARGE SCALE GENOMIC DNA]</scope>
    <source>
        <strain evidence="5 6">SM1704</strain>
    </source>
</reference>
<keyword evidence="6" id="KW-1185">Reference proteome</keyword>
<dbReference type="GO" id="GO:0009117">
    <property type="term" value="P:nucleotide metabolic process"/>
    <property type="evidence" value="ECO:0007669"/>
    <property type="project" value="TreeGrafter"/>
</dbReference>
<dbReference type="InterPro" id="IPR001310">
    <property type="entry name" value="Histidine_triad_HIT"/>
</dbReference>
<dbReference type="InterPro" id="IPR011146">
    <property type="entry name" value="HIT-like"/>
</dbReference>
<evidence type="ECO:0000259" key="4">
    <source>
        <dbReference type="PROSITE" id="PS51084"/>
    </source>
</evidence>
<evidence type="ECO:0000256" key="3">
    <source>
        <dbReference type="PROSITE-ProRule" id="PRU00464"/>
    </source>
</evidence>
<dbReference type="RefSeq" id="WP_116184150.1">
    <property type="nucleotide sequence ID" value="NZ_QTJX01000002.1"/>
</dbReference>
<sequence>MPSIFTKIINGEIPCYKIAEDDDNFAFLDINPNAKGHTLCVPKKEVDKLLDMDEASYTKLMEFSRKVGKAIEAAVPCQRVGMTVIGLEVPHVHVHLIPLHSMKNATFQHKESLTAEEFEIVAEQIREQLK</sequence>
<protein>
    <submittedName>
        <fullName evidence="5">HIT family protein</fullName>
    </submittedName>
</protein>
<dbReference type="Gene3D" id="3.30.428.10">
    <property type="entry name" value="HIT-like"/>
    <property type="match status" value="1"/>
</dbReference>
<feature type="active site" description="Tele-AMP-histidine intermediate" evidence="1">
    <location>
        <position position="93"/>
    </location>
</feature>
<dbReference type="Pfam" id="PF01230">
    <property type="entry name" value="HIT"/>
    <property type="match status" value="1"/>
</dbReference>
<comment type="caution">
    <text evidence="5">The sequence shown here is derived from an EMBL/GenBank/DDBJ whole genome shotgun (WGS) entry which is preliminary data.</text>
</comment>
<proteinExistence type="predicted"/>
<dbReference type="GO" id="GO:0003824">
    <property type="term" value="F:catalytic activity"/>
    <property type="evidence" value="ECO:0007669"/>
    <property type="project" value="InterPro"/>
</dbReference>
<dbReference type="PANTHER" id="PTHR46648">
    <property type="entry name" value="HIT FAMILY PROTEIN 1"/>
    <property type="match status" value="1"/>
</dbReference>
<dbReference type="OrthoDB" id="9784774at2"/>
<feature type="short sequence motif" description="Histidine triad motif" evidence="2 3">
    <location>
        <begin position="91"/>
        <end position="95"/>
    </location>
</feature>
<dbReference type="PROSITE" id="PS51084">
    <property type="entry name" value="HIT_2"/>
    <property type="match status" value="1"/>
</dbReference>
<gene>
    <name evidence="5" type="ORF">DX873_09160</name>
</gene>